<dbReference type="AlphaFoldDB" id="A0A0P6XQ99"/>
<dbReference type="InterPro" id="IPR059103">
    <property type="entry name" value="FixC-like_C"/>
</dbReference>
<dbReference type="InterPro" id="IPR036188">
    <property type="entry name" value="FAD/NAD-bd_sf"/>
</dbReference>
<evidence type="ECO:0000259" key="7">
    <source>
        <dbReference type="Pfam" id="PF21162"/>
    </source>
</evidence>
<keyword evidence="3" id="KW-0285">Flavoprotein</keyword>
<keyword evidence="5" id="KW-0560">Oxidoreductase</keyword>
<evidence type="ECO:0000256" key="3">
    <source>
        <dbReference type="ARBA" id="ARBA00022630"/>
    </source>
</evidence>
<dbReference type="Proteomes" id="UP000050514">
    <property type="component" value="Unassembled WGS sequence"/>
</dbReference>
<dbReference type="GO" id="GO:0016491">
    <property type="term" value="F:oxidoreductase activity"/>
    <property type="evidence" value="ECO:0007669"/>
    <property type="project" value="UniProtKB-KW"/>
</dbReference>
<accession>A0A0P6XQ99</accession>
<dbReference type="PATRIC" id="fig|360411.5.peg.2120"/>
<dbReference type="OrthoDB" id="9806565at2"/>
<feature type="domain" description="FixC-like C-terminal" evidence="8">
    <location>
        <begin position="367"/>
        <end position="430"/>
    </location>
</feature>
<evidence type="ECO:0000259" key="8">
    <source>
        <dbReference type="Pfam" id="PF26311"/>
    </source>
</evidence>
<dbReference type="PANTHER" id="PTHR43624:SF2">
    <property type="entry name" value="ELECTRON TRANSFER FLAVOPROTEIN-QUINONE OXIDOREDUCTASE YDIS-RELATED"/>
    <property type="match status" value="1"/>
</dbReference>
<evidence type="ECO:0000313" key="9">
    <source>
        <dbReference type="EMBL" id="KPL74443.1"/>
    </source>
</evidence>
<feature type="domain" description="FAD dependent oxidoreductase" evidence="6">
    <location>
        <begin position="7"/>
        <end position="54"/>
    </location>
</feature>
<protein>
    <submittedName>
        <fullName evidence="9">Oxidoreductase</fullName>
    </submittedName>
</protein>
<dbReference type="PANTHER" id="PTHR43624">
    <property type="entry name" value="ELECTRON TRANSFER FLAVOPROTEIN-QUINONE OXIDOREDUCTASE YDIS-RELATED"/>
    <property type="match status" value="1"/>
</dbReference>
<keyword evidence="10" id="KW-1185">Reference proteome</keyword>
<comment type="cofactor">
    <cofactor evidence="1">
        <name>FAD</name>
        <dbReference type="ChEBI" id="CHEBI:57692"/>
    </cofactor>
</comment>
<evidence type="ECO:0000256" key="4">
    <source>
        <dbReference type="ARBA" id="ARBA00022827"/>
    </source>
</evidence>
<evidence type="ECO:0000256" key="2">
    <source>
        <dbReference type="ARBA" id="ARBA00006796"/>
    </source>
</evidence>
<dbReference type="STRING" id="360411.AC812_11485"/>
<dbReference type="Pfam" id="PF26311">
    <property type="entry name" value="ETF-QO_FixC_C"/>
    <property type="match status" value="1"/>
</dbReference>
<comment type="caution">
    <text evidence="9">The sequence shown here is derived from an EMBL/GenBank/DDBJ whole genome shotgun (WGS) entry which is preliminary data.</text>
</comment>
<evidence type="ECO:0000313" key="10">
    <source>
        <dbReference type="Proteomes" id="UP000050514"/>
    </source>
</evidence>
<keyword evidence="4" id="KW-0274">FAD</keyword>
<evidence type="ECO:0000256" key="1">
    <source>
        <dbReference type="ARBA" id="ARBA00001974"/>
    </source>
</evidence>
<dbReference type="Gene3D" id="3.50.50.60">
    <property type="entry name" value="FAD/NAD(P)-binding domain"/>
    <property type="match status" value="1"/>
</dbReference>
<dbReference type="PROSITE" id="PS51257">
    <property type="entry name" value="PROKAR_LIPOPROTEIN"/>
    <property type="match status" value="1"/>
</dbReference>
<dbReference type="InterPro" id="IPR049398">
    <property type="entry name" value="ETF-QO/FixC_UQ-bd"/>
</dbReference>
<dbReference type="Pfam" id="PF01266">
    <property type="entry name" value="DAO"/>
    <property type="match status" value="1"/>
</dbReference>
<name>A0A0P6XQ99_9CHLR</name>
<comment type="similarity">
    <text evidence="2">Belongs to the ETF-QO/FixC family.</text>
</comment>
<sequence length="431" mass="47242">MSDDKLDAIVVGAGVAGCTVALLLAQEGLEVALIERGPFPGSKNLSGGVLYGQVLHQIIPNFWKKAPVERVITNQAVTFLTETDSVSLDFKTPSFLQKPYNAVSVLRSKFDRWLGEQAEKAGAILIPGIKVERLIREENRIIGIAAGQEEMFADVVIAADGANSFLAQEAGLRQRIPEEHVAVGIKEVIALPQEVIENRFRLEGNEGSAFNIVGSATQGIAGGGFLYTNQESISIGLVIQLADLVQRQKKVSEIFDQFLNHPWIASLIKGGKVVEYGAHLVPEAGLKMIPRLFMDGMVVIGDAAGLTINNGFWVRGMDLAIGSAIAAAEAVVKAHQNRDFSAESLALYRQKLEESFVMADLRTYAHAPHFMQNARLYKRYPQVVSEVFRQIYQQDASPHQPLRQIVRDAVRSNNLSLLDLVKDFWNGGRAL</sequence>
<gene>
    <name evidence="9" type="ORF">AC812_11485</name>
</gene>
<evidence type="ECO:0000259" key="6">
    <source>
        <dbReference type="Pfam" id="PF01266"/>
    </source>
</evidence>
<dbReference type="SUPFAM" id="SSF51905">
    <property type="entry name" value="FAD/NAD(P)-binding domain"/>
    <property type="match status" value="1"/>
</dbReference>
<dbReference type="PRINTS" id="PR00420">
    <property type="entry name" value="RNGMNOXGNASE"/>
</dbReference>
<reference evidence="9 10" key="1">
    <citation type="submission" date="2015-07" db="EMBL/GenBank/DDBJ databases">
        <title>Draft genome of Bellilinea caldifistulae DSM 17877.</title>
        <authorList>
            <person name="Hemp J."/>
            <person name="Ward L.M."/>
            <person name="Pace L.A."/>
            <person name="Fischer W.W."/>
        </authorList>
    </citation>
    <scope>NUCLEOTIDE SEQUENCE [LARGE SCALE GENOMIC DNA]</scope>
    <source>
        <strain evidence="9 10">GOMI-1</strain>
    </source>
</reference>
<evidence type="ECO:0000256" key="5">
    <source>
        <dbReference type="ARBA" id="ARBA00023002"/>
    </source>
</evidence>
<proteinExistence type="inferred from homology"/>
<dbReference type="InterPro" id="IPR006076">
    <property type="entry name" value="FAD-dep_OxRdtase"/>
</dbReference>
<dbReference type="RefSeq" id="WP_061918607.1">
    <property type="nucleotide sequence ID" value="NZ_DF967971.1"/>
</dbReference>
<dbReference type="Pfam" id="PF21162">
    <property type="entry name" value="ETFQO_UQ-bd"/>
    <property type="match status" value="1"/>
</dbReference>
<feature type="domain" description="ETF-QO/FixC ubiquinone-binding" evidence="7">
    <location>
        <begin position="182"/>
        <end position="279"/>
    </location>
</feature>
<dbReference type="SUPFAM" id="SSF54373">
    <property type="entry name" value="FAD-linked reductases, C-terminal domain"/>
    <property type="match status" value="1"/>
</dbReference>
<organism evidence="9 10">
    <name type="scientific">Bellilinea caldifistulae</name>
    <dbReference type="NCBI Taxonomy" id="360411"/>
    <lineage>
        <taxon>Bacteria</taxon>
        <taxon>Bacillati</taxon>
        <taxon>Chloroflexota</taxon>
        <taxon>Anaerolineae</taxon>
        <taxon>Anaerolineales</taxon>
        <taxon>Anaerolineaceae</taxon>
        <taxon>Bellilinea</taxon>
    </lineage>
</organism>
<dbReference type="InterPro" id="IPR039651">
    <property type="entry name" value="FixC-like"/>
</dbReference>
<dbReference type="EMBL" id="LGHJ01000017">
    <property type="protein sequence ID" value="KPL74443.1"/>
    <property type="molecule type" value="Genomic_DNA"/>
</dbReference>
<dbReference type="NCBIfam" id="NF007450">
    <property type="entry name" value="PRK10015.1"/>
    <property type="match status" value="1"/>
</dbReference>